<organism evidence="1 2">
    <name type="scientific">Cellulomonas fulva</name>
    <dbReference type="NCBI Taxonomy" id="2835530"/>
    <lineage>
        <taxon>Bacteria</taxon>
        <taxon>Bacillati</taxon>
        <taxon>Actinomycetota</taxon>
        <taxon>Actinomycetes</taxon>
        <taxon>Micrococcales</taxon>
        <taxon>Cellulomonadaceae</taxon>
        <taxon>Cellulomonas</taxon>
    </lineage>
</organism>
<keyword evidence="2" id="KW-1185">Reference proteome</keyword>
<dbReference type="EMBL" id="JAHBOH010000001">
    <property type="protein sequence ID" value="MBT0993957.1"/>
    <property type="molecule type" value="Genomic_DNA"/>
</dbReference>
<dbReference type="Gene3D" id="3.40.50.1000">
    <property type="entry name" value="HAD superfamily/HAD-like"/>
    <property type="match status" value="1"/>
</dbReference>
<dbReference type="InterPro" id="IPR023214">
    <property type="entry name" value="HAD_sf"/>
</dbReference>
<dbReference type="Pfam" id="PF08282">
    <property type="entry name" value="Hydrolase_3"/>
    <property type="match status" value="1"/>
</dbReference>
<keyword evidence="1" id="KW-0378">Hydrolase</keyword>
<gene>
    <name evidence="1" type="ORF">KIN34_06620</name>
</gene>
<dbReference type="PANTHER" id="PTHR10000">
    <property type="entry name" value="PHOSPHOSERINE PHOSPHATASE"/>
    <property type="match status" value="1"/>
</dbReference>
<reference evidence="1 2" key="1">
    <citation type="submission" date="2021-05" db="EMBL/GenBank/DDBJ databases">
        <title>Description of Cellulomonas sp. DKR-3 sp. nov.</title>
        <authorList>
            <person name="Dahal R.H."/>
            <person name="Chaudhary D.K."/>
        </authorList>
    </citation>
    <scope>NUCLEOTIDE SEQUENCE [LARGE SCALE GENOMIC DNA]</scope>
    <source>
        <strain evidence="1 2">DKR-3</strain>
    </source>
</reference>
<sequence>MDGSLLDDRKRLPDAFWPVLDRLLDRGVVVCPASGRQYATLRHQMGRDDLTYVAENGSLVVHDGRTLAVTPLALELAREVVRTVRDAVDGGAEHGTVLCGESSAYVERADRAFLEHVEPYYRRLTVVEDLTAVRDTVLKVAVYDFGPAQDGAGPLLSAYDEQARVLVSGEHWVDVMDTAADKGTALRAVQQGLGIGPEQTMAFGDYFNDVGMLAAAHWSFAMANAHPEVVAGARFVAPSNNDAGVVRTLAAALAAERPGDTPDAVG</sequence>
<dbReference type="InterPro" id="IPR006379">
    <property type="entry name" value="HAD-SF_hydro_IIB"/>
</dbReference>
<protein>
    <submittedName>
        <fullName evidence="1">HAD-IIB family hydrolase</fullName>
    </submittedName>
</protein>
<comment type="caution">
    <text evidence="1">The sequence shown here is derived from an EMBL/GenBank/DDBJ whole genome shotgun (WGS) entry which is preliminary data.</text>
</comment>
<name>A0ABS5TXY8_9CELL</name>
<dbReference type="Gene3D" id="3.30.1240.10">
    <property type="match status" value="1"/>
</dbReference>
<dbReference type="SUPFAM" id="SSF56784">
    <property type="entry name" value="HAD-like"/>
    <property type="match status" value="1"/>
</dbReference>
<evidence type="ECO:0000313" key="2">
    <source>
        <dbReference type="Proteomes" id="UP000722125"/>
    </source>
</evidence>
<evidence type="ECO:0000313" key="1">
    <source>
        <dbReference type="EMBL" id="MBT0993957.1"/>
    </source>
</evidence>
<dbReference type="GO" id="GO:0016787">
    <property type="term" value="F:hydrolase activity"/>
    <property type="evidence" value="ECO:0007669"/>
    <property type="project" value="UniProtKB-KW"/>
</dbReference>
<dbReference type="PANTHER" id="PTHR10000:SF53">
    <property type="entry name" value="5-AMINO-6-(5-PHOSPHO-D-RIBITYLAMINO)URACIL PHOSPHATASE YBJI-RELATED"/>
    <property type="match status" value="1"/>
</dbReference>
<dbReference type="InterPro" id="IPR036412">
    <property type="entry name" value="HAD-like_sf"/>
</dbReference>
<dbReference type="Proteomes" id="UP000722125">
    <property type="component" value="Unassembled WGS sequence"/>
</dbReference>
<accession>A0ABS5TXY8</accession>
<dbReference type="NCBIfam" id="TIGR01484">
    <property type="entry name" value="HAD-SF-IIB"/>
    <property type="match status" value="1"/>
</dbReference>
<proteinExistence type="predicted"/>